<proteinExistence type="predicted"/>
<accession>A0A8S5LN47</accession>
<protein>
    <submittedName>
        <fullName evidence="1">Uncharacterized protein</fullName>
    </submittedName>
</protein>
<dbReference type="EMBL" id="BK015881">
    <property type="protein sequence ID" value="DAD71354.1"/>
    <property type="molecule type" value="Genomic_DNA"/>
</dbReference>
<sequence>MLTFHVATYVFHMYLNPWLSDSSIWVPPFATRTILLRTVRDRPVVFYHASIPRCMSHEIRWWRNR</sequence>
<organism evidence="1">
    <name type="scientific">Siphoviridae sp. ctbQZ1</name>
    <dbReference type="NCBI Taxonomy" id="2827581"/>
    <lineage>
        <taxon>Viruses</taxon>
        <taxon>Duplodnaviria</taxon>
        <taxon>Heunggongvirae</taxon>
        <taxon>Uroviricota</taxon>
        <taxon>Caudoviricetes</taxon>
    </lineage>
</organism>
<name>A0A8S5LN47_9CAUD</name>
<evidence type="ECO:0000313" key="1">
    <source>
        <dbReference type="EMBL" id="DAD71354.1"/>
    </source>
</evidence>
<reference evidence="1" key="1">
    <citation type="journal article" date="2021" name="Proc. Natl. Acad. Sci. U.S.A.">
        <title>A Catalog of Tens of Thousands of Viruses from Human Metagenomes Reveals Hidden Associations with Chronic Diseases.</title>
        <authorList>
            <person name="Tisza M.J."/>
            <person name="Buck C.B."/>
        </authorList>
    </citation>
    <scope>NUCLEOTIDE SEQUENCE</scope>
    <source>
        <strain evidence="1">CtbQZ1</strain>
    </source>
</reference>